<dbReference type="HOGENOM" id="CLU_1680903_0_0_1"/>
<evidence type="ECO:0000313" key="2">
    <source>
        <dbReference type="EMBL" id="ABE79562.1"/>
    </source>
</evidence>
<evidence type="ECO:0000313" key="3">
    <source>
        <dbReference type="EMBL" id="AES63166.1"/>
    </source>
</evidence>
<dbReference type="EMBL" id="BT136930">
    <property type="protein sequence ID" value="AFK36725.1"/>
    <property type="molecule type" value="mRNA"/>
</dbReference>
<dbReference type="eggNOG" id="ENOG502S4Y7">
    <property type="taxonomic scope" value="Eukaryota"/>
</dbReference>
<accession>Q1SKX0</accession>
<sequence>MNAYSKIDTHKSRSIDFFSFPQTPKPVPVRKTVPSTKHEQEESNDHNCCPPQSQSQSQSEGERFGVILGKSCSVSSSSSSSTASGFQTTMKRAFSIRRSSSVSERYCRIHDQSMAIASDHDLDIIINDGGEGKTTEKRRQKGGKKILKACKRLLGL</sequence>
<dbReference type="Proteomes" id="UP000265566">
    <property type="component" value="Chromosome 2"/>
</dbReference>
<dbReference type="PANTHER" id="PTHR38386:SF7">
    <property type="entry name" value="TOPOISOMERASE 1-ASSOCIATED FACTOR 1"/>
    <property type="match status" value="1"/>
</dbReference>
<reference evidence="4" key="4">
    <citation type="submission" date="2012-05" db="EMBL/GenBank/DDBJ databases">
        <authorList>
            <person name="Krishnakumar V."/>
            <person name="Cheung F."/>
            <person name="Xiao Y."/>
            <person name="Chan A."/>
            <person name="Moskal W.A."/>
            <person name="Town C.D."/>
        </authorList>
    </citation>
    <scope>NUCLEOTIDE SEQUENCE</scope>
</reference>
<reference evidence="2" key="1">
    <citation type="submission" date="2006-03" db="EMBL/GenBank/DDBJ databases">
        <authorList>
            <person name="Shaull S."/>
            <person name="Lin S."/>
            <person name="Dixon R."/>
            <person name="May G."/>
            <person name="Sumner L."/>
            <person name="Gonzales B."/>
            <person name="Cook D."/>
            <person name="Kim D."/>
            <person name="Roe B.A."/>
        </authorList>
    </citation>
    <scope>NUCLEOTIDE SEQUENCE</scope>
</reference>
<dbReference type="Gramene" id="rna7058">
    <property type="protein sequence ID" value="RHN71454.1"/>
    <property type="gene ID" value="gene7058"/>
</dbReference>
<proteinExistence type="evidence at transcript level"/>
<evidence type="ECO:0000313" key="6">
    <source>
        <dbReference type="EnsemblPlants" id="AES63166"/>
    </source>
</evidence>
<evidence type="ECO:0000256" key="1">
    <source>
        <dbReference type="SAM" id="MobiDB-lite"/>
    </source>
</evidence>
<dbReference type="OMA" id="RYSRINS"/>
<name>Q1SKX0_MEDTR</name>
<reference evidence="2" key="2">
    <citation type="submission" date="2007-04" db="EMBL/GenBank/DDBJ databases">
        <authorList>
            <consortium name="The International Medicago Genome Annotation Group"/>
        </authorList>
    </citation>
    <scope>NUCLEOTIDE SEQUENCE</scope>
</reference>
<reference evidence="3 7" key="3">
    <citation type="journal article" date="2011" name="Nature">
        <title>The Medicago genome provides insight into the evolution of rhizobial symbioses.</title>
        <authorList>
            <person name="Young N.D."/>
            <person name="Debelle F."/>
            <person name="Oldroyd G.E."/>
            <person name="Geurts R."/>
            <person name="Cannon S.B."/>
            <person name="Udvardi M.K."/>
            <person name="Benedito V.A."/>
            <person name="Mayer K.F."/>
            <person name="Gouzy J."/>
            <person name="Schoof H."/>
            <person name="Van de Peer Y."/>
            <person name="Proost S."/>
            <person name="Cook D.R."/>
            <person name="Meyers B.C."/>
            <person name="Spannagl M."/>
            <person name="Cheung F."/>
            <person name="De Mita S."/>
            <person name="Krishnakumar V."/>
            <person name="Gundlach H."/>
            <person name="Zhou S."/>
            <person name="Mudge J."/>
            <person name="Bharti A.K."/>
            <person name="Murray J.D."/>
            <person name="Naoumkina M.A."/>
            <person name="Rosen B."/>
            <person name="Silverstein K.A."/>
            <person name="Tang H."/>
            <person name="Rombauts S."/>
            <person name="Zhao P.X."/>
            <person name="Zhou P."/>
            <person name="Barbe V."/>
            <person name="Bardou P."/>
            <person name="Bechner M."/>
            <person name="Bellec A."/>
            <person name="Berger A."/>
            <person name="Berges H."/>
            <person name="Bidwell S."/>
            <person name="Bisseling T."/>
            <person name="Choisne N."/>
            <person name="Couloux A."/>
            <person name="Denny R."/>
            <person name="Deshpande S."/>
            <person name="Dai X."/>
            <person name="Doyle J.J."/>
            <person name="Dudez A.M."/>
            <person name="Farmer A.D."/>
            <person name="Fouteau S."/>
            <person name="Franken C."/>
            <person name="Gibelin C."/>
            <person name="Gish J."/>
            <person name="Goldstein S."/>
            <person name="Gonzalez A.J."/>
            <person name="Green P.J."/>
            <person name="Hallab A."/>
            <person name="Hartog M."/>
            <person name="Hua A."/>
            <person name="Humphray S.J."/>
            <person name="Jeong D.H."/>
            <person name="Jing Y."/>
            <person name="Jocker A."/>
            <person name="Kenton S.M."/>
            <person name="Kim D.J."/>
            <person name="Klee K."/>
            <person name="Lai H."/>
            <person name="Lang C."/>
            <person name="Lin S."/>
            <person name="Macmil S.L."/>
            <person name="Magdelenat G."/>
            <person name="Matthews L."/>
            <person name="McCorrison J."/>
            <person name="Monaghan E.L."/>
            <person name="Mun J.H."/>
            <person name="Najar F.Z."/>
            <person name="Nicholson C."/>
            <person name="Noirot C."/>
            <person name="O'Bleness M."/>
            <person name="Paule C.R."/>
            <person name="Poulain J."/>
            <person name="Prion F."/>
            <person name="Qin B."/>
            <person name="Qu C."/>
            <person name="Retzel E.F."/>
            <person name="Riddle C."/>
            <person name="Sallet E."/>
            <person name="Samain S."/>
            <person name="Samson N."/>
            <person name="Sanders I."/>
            <person name="Saurat O."/>
            <person name="Scarpelli C."/>
            <person name="Schiex T."/>
            <person name="Segurens B."/>
            <person name="Severin A.J."/>
            <person name="Sherrier D.J."/>
            <person name="Shi R."/>
            <person name="Sims S."/>
            <person name="Singer S.R."/>
            <person name="Sinharoy S."/>
            <person name="Sterck L."/>
            <person name="Viollet A."/>
            <person name="Wang B.B."/>
            <person name="Wang K."/>
            <person name="Wang M."/>
            <person name="Wang X."/>
            <person name="Warfsmann J."/>
            <person name="Weissenbach J."/>
            <person name="White D.D."/>
            <person name="White J.D."/>
            <person name="Wiley G.B."/>
            <person name="Wincker P."/>
            <person name="Xing Y."/>
            <person name="Yang L."/>
            <person name="Yao Z."/>
            <person name="Ying F."/>
            <person name="Zhai J."/>
            <person name="Zhou L."/>
            <person name="Zuber A."/>
            <person name="Denarie J."/>
            <person name="Dixon R.A."/>
            <person name="May G.D."/>
            <person name="Schwartz D.C."/>
            <person name="Rogers J."/>
            <person name="Quetier F."/>
            <person name="Town C.D."/>
            <person name="Roe B.A."/>
        </authorList>
    </citation>
    <scope>NUCLEOTIDE SEQUENCE [LARGE SCALE GENOMIC DNA]</scope>
    <source>
        <strain evidence="3">A17</strain>
        <strain evidence="6 7">cv. Jemalong A17</strain>
    </source>
</reference>
<reference evidence="3 7" key="5">
    <citation type="journal article" date="2014" name="BMC Genomics">
        <title>An improved genome release (version Mt4.0) for the model legume Medicago truncatula.</title>
        <authorList>
            <person name="Tang H."/>
            <person name="Krishnakumar V."/>
            <person name="Bidwell S."/>
            <person name="Rosen B."/>
            <person name="Chan A."/>
            <person name="Zhou S."/>
            <person name="Gentzbittel L."/>
            <person name="Childs K.L."/>
            <person name="Yandell M."/>
            <person name="Gundlach H."/>
            <person name="Mayer K.F."/>
            <person name="Schwartz D.C."/>
            <person name="Town C.D."/>
        </authorList>
    </citation>
    <scope>GENOME REANNOTATION</scope>
    <source>
        <strain evidence="6 7">cv. Jemalong A17</strain>
    </source>
</reference>
<dbReference type="PaxDb" id="3880-AES63166"/>
<dbReference type="PANTHER" id="PTHR38386">
    <property type="entry name" value="OS05G0426900 PROTEIN"/>
    <property type="match status" value="1"/>
</dbReference>
<dbReference type="EnsemblPlants" id="AES63166">
    <property type="protein sequence ID" value="AES63166"/>
    <property type="gene ID" value="MTR_2g005710"/>
</dbReference>
<reference evidence="5" key="7">
    <citation type="journal article" date="2018" name="Nat. Plants">
        <title>Whole-genome landscape of Medicago truncatula symbiotic genes.</title>
        <authorList>
            <person name="Pecrix Y."/>
            <person name="Gamas P."/>
            <person name="Carrere S."/>
        </authorList>
    </citation>
    <scope>NUCLEOTIDE SEQUENCE</scope>
    <source>
        <tissue evidence="5">Leaves</tissue>
    </source>
</reference>
<organism evidence="2">
    <name type="scientific">Medicago truncatula</name>
    <name type="common">Barrel medic</name>
    <name type="synonym">Medicago tribuloides</name>
    <dbReference type="NCBI Taxonomy" id="3880"/>
    <lineage>
        <taxon>Eukaryota</taxon>
        <taxon>Viridiplantae</taxon>
        <taxon>Streptophyta</taxon>
        <taxon>Embryophyta</taxon>
        <taxon>Tracheophyta</taxon>
        <taxon>Spermatophyta</taxon>
        <taxon>Magnoliopsida</taxon>
        <taxon>eudicotyledons</taxon>
        <taxon>Gunneridae</taxon>
        <taxon>Pentapetalae</taxon>
        <taxon>rosids</taxon>
        <taxon>fabids</taxon>
        <taxon>Fabales</taxon>
        <taxon>Fabaceae</taxon>
        <taxon>Papilionoideae</taxon>
        <taxon>50 kb inversion clade</taxon>
        <taxon>NPAAA clade</taxon>
        <taxon>Hologalegina</taxon>
        <taxon>IRL clade</taxon>
        <taxon>Trifolieae</taxon>
        <taxon>Medicago</taxon>
    </lineage>
</organism>
<dbReference type="AlphaFoldDB" id="Q1SKX0"/>
<feature type="region of interest" description="Disordered" evidence="1">
    <location>
        <begin position="15"/>
        <end position="62"/>
    </location>
</feature>
<keyword evidence="7" id="KW-1185">Reference proteome</keyword>
<evidence type="ECO:0000313" key="4">
    <source>
        <dbReference type="EMBL" id="AFK36725.1"/>
    </source>
</evidence>
<dbReference type="EMBL" id="PSQE01000002">
    <property type="protein sequence ID" value="RHN71454.1"/>
    <property type="molecule type" value="Genomic_DNA"/>
</dbReference>
<reference evidence="6" key="6">
    <citation type="submission" date="2015-04" db="UniProtKB">
        <authorList>
            <consortium name="EnsemblPlants"/>
        </authorList>
    </citation>
    <scope>IDENTIFICATION</scope>
    <source>
        <strain evidence="6">cv. Jemalong A17</strain>
    </source>
</reference>
<evidence type="ECO:0000313" key="5">
    <source>
        <dbReference type="EMBL" id="RHN71454.1"/>
    </source>
</evidence>
<dbReference type="Proteomes" id="UP000002051">
    <property type="component" value="Chromosome 2"/>
</dbReference>
<gene>
    <name evidence="6" type="primary">11418810</name>
    <name evidence="3" type="ordered locus">MTR_2g005710</name>
    <name evidence="2" type="ORF">MtrDRAFT_AC140550g13v2</name>
    <name evidence="5" type="ORF">MtrunA17_Chr2g0277041</name>
</gene>
<dbReference type="EMBL" id="AC140550">
    <property type="protein sequence ID" value="ABE79562.1"/>
    <property type="molecule type" value="Genomic_DNA"/>
</dbReference>
<evidence type="ECO:0000313" key="7">
    <source>
        <dbReference type="Proteomes" id="UP000002051"/>
    </source>
</evidence>
<dbReference type="EMBL" id="CM001218">
    <property type="protein sequence ID" value="AES63166.1"/>
    <property type="molecule type" value="Genomic_DNA"/>
</dbReference>
<feature type="compositionally biased region" description="Basic and acidic residues" evidence="1">
    <location>
        <begin position="36"/>
        <end position="45"/>
    </location>
</feature>
<protein>
    <submittedName>
        <fullName evidence="2 6">Uncharacterized protein</fullName>
    </submittedName>
</protein>